<dbReference type="SUPFAM" id="SSF57424">
    <property type="entry name" value="LDL receptor-like module"/>
    <property type="match status" value="1"/>
</dbReference>
<evidence type="ECO:0000256" key="3">
    <source>
        <dbReference type="SAM" id="SignalP"/>
    </source>
</evidence>
<feature type="signal peptide" evidence="3">
    <location>
        <begin position="1"/>
        <end position="20"/>
    </location>
</feature>
<dbReference type="PANTHER" id="PTHR24652:SF69">
    <property type="entry name" value="CUB DOMAIN-CONTAINING PROTEIN"/>
    <property type="match status" value="1"/>
</dbReference>
<keyword evidence="5" id="KW-1185">Reference proteome</keyword>
<comment type="caution">
    <text evidence="4">The sequence shown here is derived from an EMBL/GenBank/DDBJ whole genome shotgun (WGS) entry which is preliminary data.</text>
</comment>
<feature type="disulfide bond" evidence="2">
    <location>
        <begin position="158"/>
        <end position="170"/>
    </location>
</feature>
<dbReference type="Gene3D" id="2.60.120.290">
    <property type="entry name" value="Spermadhesin, CUB domain"/>
    <property type="match status" value="1"/>
</dbReference>
<feature type="chain" id="PRO_5008056907" evidence="3">
    <location>
        <begin position="21"/>
        <end position="226"/>
    </location>
</feature>
<dbReference type="PROSITE" id="PS50068">
    <property type="entry name" value="LDLRA_2"/>
    <property type="match status" value="1"/>
</dbReference>
<dbReference type="EMBL" id="LWCA01000120">
    <property type="protein sequence ID" value="OAF70703.1"/>
    <property type="molecule type" value="Genomic_DNA"/>
</dbReference>
<keyword evidence="1 2" id="KW-1015">Disulfide bond</keyword>
<dbReference type="CDD" id="cd00112">
    <property type="entry name" value="LDLa"/>
    <property type="match status" value="1"/>
</dbReference>
<dbReference type="Gene3D" id="4.10.400.10">
    <property type="entry name" value="Low-density Lipoprotein Receptor"/>
    <property type="match status" value="1"/>
</dbReference>
<dbReference type="AlphaFoldDB" id="A0A177BAN3"/>
<sequence>MENIFVCTLMCVLSLMSSLSQNSIYLDGQSCSTQIVVSGTSIYSHSGFNQRLAFSKNIECTIRLVSKFKNGHINLMVKSFHLPQNFENIDNQCHSVLYIFNFNKKKDDGTNGYCGKKIFENYLSIGPNMTLYFKTQRNTVGGYGFHIIATAVYQNKYCADNFQCRSSQYCIDKDLICDGTKHCFDESDESTIMLCKELLKINEGLKIAKNTQKTSKVNFSSPPSIC</sequence>
<keyword evidence="3" id="KW-0732">Signal</keyword>
<dbReference type="InterPro" id="IPR042333">
    <property type="entry name" value="LRAD2/Mig-13-like"/>
</dbReference>
<evidence type="ECO:0000313" key="4">
    <source>
        <dbReference type="EMBL" id="OAF70703.1"/>
    </source>
</evidence>
<dbReference type="Proteomes" id="UP000078046">
    <property type="component" value="Unassembled WGS sequence"/>
</dbReference>
<evidence type="ECO:0000256" key="1">
    <source>
        <dbReference type="ARBA" id="ARBA00023157"/>
    </source>
</evidence>
<dbReference type="InterPro" id="IPR023415">
    <property type="entry name" value="LDLR_class-A_CS"/>
</dbReference>
<dbReference type="PANTHER" id="PTHR24652">
    <property type="entry name" value="LOW-DENSITY LIPOPROTEIN RECEPTOR CLASS A DOMAIN-CONTAINING PROTEIN 2"/>
    <property type="match status" value="1"/>
</dbReference>
<dbReference type="InterPro" id="IPR002172">
    <property type="entry name" value="LDrepeatLR_classA_rpt"/>
</dbReference>
<comment type="caution">
    <text evidence="2">Lacks conserved residue(s) required for the propagation of feature annotation.</text>
</comment>
<evidence type="ECO:0000256" key="2">
    <source>
        <dbReference type="PROSITE-ProRule" id="PRU00124"/>
    </source>
</evidence>
<dbReference type="InterPro" id="IPR036055">
    <property type="entry name" value="LDL_receptor-like_sf"/>
</dbReference>
<name>A0A177BAN3_9BILA</name>
<reference evidence="4 5" key="1">
    <citation type="submission" date="2016-04" db="EMBL/GenBank/DDBJ databases">
        <title>The genome of Intoshia linei affirms orthonectids as highly simplified spiralians.</title>
        <authorList>
            <person name="Mikhailov K.V."/>
            <person name="Slusarev G.S."/>
            <person name="Nikitin M.A."/>
            <person name="Logacheva M.D."/>
            <person name="Penin A."/>
            <person name="Aleoshin V."/>
            <person name="Panchin Y.V."/>
        </authorList>
    </citation>
    <scope>NUCLEOTIDE SEQUENCE [LARGE SCALE GENOMIC DNA]</scope>
    <source>
        <strain evidence="4">Intl2013</strain>
        <tissue evidence="4">Whole animal</tissue>
    </source>
</reference>
<dbReference type="SMART" id="SM00192">
    <property type="entry name" value="LDLa"/>
    <property type="match status" value="1"/>
</dbReference>
<dbReference type="InterPro" id="IPR035914">
    <property type="entry name" value="Sperma_CUB_dom_sf"/>
</dbReference>
<evidence type="ECO:0000313" key="5">
    <source>
        <dbReference type="Proteomes" id="UP000078046"/>
    </source>
</evidence>
<proteinExistence type="predicted"/>
<protein>
    <submittedName>
        <fullName evidence="4">Uncharacterized protein</fullName>
    </submittedName>
</protein>
<dbReference type="Pfam" id="PF00057">
    <property type="entry name" value="Ldl_recept_a"/>
    <property type="match status" value="1"/>
</dbReference>
<dbReference type="SUPFAM" id="SSF49854">
    <property type="entry name" value="Spermadhesin, CUB domain"/>
    <property type="match status" value="1"/>
</dbReference>
<organism evidence="4 5">
    <name type="scientific">Intoshia linei</name>
    <dbReference type="NCBI Taxonomy" id="1819745"/>
    <lineage>
        <taxon>Eukaryota</taxon>
        <taxon>Metazoa</taxon>
        <taxon>Spiralia</taxon>
        <taxon>Lophotrochozoa</taxon>
        <taxon>Mesozoa</taxon>
        <taxon>Orthonectida</taxon>
        <taxon>Rhopaluridae</taxon>
        <taxon>Intoshia</taxon>
    </lineage>
</organism>
<dbReference type="OrthoDB" id="6514358at2759"/>
<dbReference type="PROSITE" id="PS01209">
    <property type="entry name" value="LDLRA_1"/>
    <property type="match status" value="1"/>
</dbReference>
<gene>
    <name evidence="4" type="ORF">A3Q56_01559</name>
</gene>
<accession>A0A177BAN3</accession>